<feature type="transmembrane region" description="Helical" evidence="1">
    <location>
        <begin position="243"/>
        <end position="263"/>
    </location>
</feature>
<organism evidence="2 3">
    <name type="scientific">Melghiribacillus thermohalophilus</name>
    <dbReference type="NCBI Taxonomy" id="1324956"/>
    <lineage>
        <taxon>Bacteria</taxon>
        <taxon>Bacillati</taxon>
        <taxon>Bacillota</taxon>
        <taxon>Bacilli</taxon>
        <taxon>Bacillales</taxon>
        <taxon>Bacillaceae</taxon>
        <taxon>Melghiribacillus</taxon>
    </lineage>
</organism>
<feature type="transmembrane region" description="Helical" evidence="1">
    <location>
        <begin position="20"/>
        <end position="41"/>
    </location>
</feature>
<evidence type="ECO:0000313" key="2">
    <source>
        <dbReference type="EMBL" id="TCT20949.1"/>
    </source>
</evidence>
<accession>A0A4R3N2P7</accession>
<keyword evidence="3" id="KW-1185">Reference proteome</keyword>
<sequence length="440" mass="48112">MFSRLTSWSNNLMERYLPDPYLFVLILTLVVFGMALIITPTPAQDLVMMWGNGFWGLLTFSMQMVLILVTGYVLASSRVFKYVLSSLAQISKSPAGAVVNVTIVSLAASWINWGFGLVIGALFAKELARHIRGVDYRLLIASAYSGFIVWHGGLAGSVPLTIATPDHFSQDLIGIIPTSETIFAPFNLVIVGAMFIVLPVINRMMFNQEKAVTIDPETLKDEPIAEEKPEADMTPAERLENSWMLSVIFGLVIGPAFIIGYFYQNGFQLNLNIVNFTFLFLGILFHFRPKYFLHAVRNAVKGAGGIIIQFPFYAGIMGLMIDSGLAAAIAEWFVSFSNEVTYPLFTFLSAGLINFFVPSGGGQWAVQAPIMLEAGAALGVDPAKTAMAVAWGDAWTNLIQPFWALPALAIAGLKARDIMGFCLIHLFITGVMIALGLILL</sequence>
<feature type="transmembrane region" description="Helical" evidence="1">
    <location>
        <begin position="95"/>
        <end position="124"/>
    </location>
</feature>
<reference evidence="2 3" key="1">
    <citation type="submission" date="2019-03" db="EMBL/GenBank/DDBJ databases">
        <title>Genomic Encyclopedia of Type Strains, Phase IV (KMG-IV): sequencing the most valuable type-strain genomes for metagenomic binning, comparative biology and taxonomic classification.</title>
        <authorList>
            <person name="Goeker M."/>
        </authorList>
    </citation>
    <scope>NUCLEOTIDE SEQUENCE [LARGE SCALE GENOMIC DNA]</scope>
    <source>
        <strain evidence="2 3">DSM 25894</strain>
    </source>
</reference>
<name>A0A4R3N2P7_9BACI</name>
<feature type="transmembrane region" description="Helical" evidence="1">
    <location>
        <begin position="53"/>
        <end position="75"/>
    </location>
</feature>
<proteinExistence type="predicted"/>
<feature type="transmembrane region" description="Helical" evidence="1">
    <location>
        <begin position="136"/>
        <end position="162"/>
    </location>
</feature>
<keyword evidence="1" id="KW-0812">Transmembrane</keyword>
<dbReference type="PANTHER" id="PTHR41983:SF2">
    <property type="entry name" value="SHORT-CHAIN FATTY ACID TRANSPORTER-RELATED"/>
    <property type="match status" value="1"/>
</dbReference>
<gene>
    <name evidence="2" type="ORF">EDD68_11277</name>
</gene>
<dbReference type="AlphaFoldDB" id="A0A4R3N2P7"/>
<dbReference type="PANTHER" id="PTHR41983">
    <property type="entry name" value="SHORT-CHAIN FATTY ACID TRANSPORTER-RELATED"/>
    <property type="match status" value="1"/>
</dbReference>
<comment type="caution">
    <text evidence="2">The sequence shown here is derived from an EMBL/GenBank/DDBJ whole genome shotgun (WGS) entry which is preliminary data.</text>
</comment>
<evidence type="ECO:0000256" key="1">
    <source>
        <dbReference type="SAM" id="Phobius"/>
    </source>
</evidence>
<protein>
    <submittedName>
        <fullName evidence="2">Short-chain fatty acids transporter</fullName>
    </submittedName>
</protein>
<dbReference type="Proteomes" id="UP000294650">
    <property type="component" value="Unassembled WGS sequence"/>
</dbReference>
<keyword evidence="1" id="KW-0472">Membrane</keyword>
<dbReference type="RefSeq" id="WP_279388251.1">
    <property type="nucleotide sequence ID" value="NZ_SMAN01000012.1"/>
</dbReference>
<evidence type="ECO:0000313" key="3">
    <source>
        <dbReference type="Proteomes" id="UP000294650"/>
    </source>
</evidence>
<feature type="transmembrane region" description="Helical" evidence="1">
    <location>
        <begin position="182"/>
        <end position="201"/>
    </location>
</feature>
<dbReference type="Pfam" id="PF02667">
    <property type="entry name" value="SCFA_trans"/>
    <property type="match status" value="1"/>
</dbReference>
<dbReference type="InterPro" id="IPR006160">
    <property type="entry name" value="SCFA_transpt_AtoE"/>
</dbReference>
<feature type="transmembrane region" description="Helical" evidence="1">
    <location>
        <begin position="340"/>
        <end position="357"/>
    </location>
</feature>
<keyword evidence="1" id="KW-1133">Transmembrane helix</keyword>
<dbReference type="GO" id="GO:0005886">
    <property type="term" value="C:plasma membrane"/>
    <property type="evidence" value="ECO:0007669"/>
    <property type="project" value="TreeGrafter"/>
</dbReference>
<dbReference type="EMBL" id="SMAN01000012">
    <property type="protein sequence ID" value="TCT20949.1"/>
    <property type="molecule type" value="Genomic_DNA"/>
</dbReference>
<feature type="transmembrane region" description="Helical" evidence="1">
    <location>
        <begin position="299"/>
        <end position="320"/>
    </location>
</feature>
<feature type="transmembrane region" description="Helical" evidence="1">
    <location>
        <begin position="418"/>
        <end position="439"/>
    </location>
</feature>
<feature type="transmembrane region" description="Helical" evidence="1">
    <location>
        <begin position="269"/>
        <end position="287"/>
    </location>
</feature>